<name>A0A2S2BX66_9NOCA</name>
<gene>
    <name evidence="1" type="ORF">CBI38_18020</name>
</gene>
<dbReference type="EMBL" id="CP021354">
    <property type="protein sequence ID" value="AWK73172.1"/>
    <property type="molecule type" value="Genomic_DNA"/>
</dbReference>
<sequence length="113" mass="12785">MDDLLESVSESTRVCPDCGQTEHADTCPITVALRGESDADRAWFENHPMATEYFRELSSREEYLLRRLLDLPADAVPHGRVHVTQIEPGLRIRDWRAIGWYLPISASGGDRSC</sequence>
<reference evidence="1 2" key="1">
    <citation type="submission" date="2017-05" db="EMBL/GenBank/DDBJ databases">
        <title>Isolation of Rhodococcus sp. S2-17 biodegrading of BP-3.</title>
        <authorList>
            <person name="Lee Y."/>
            <person name="Kim K.H."/>
            <person name="Chun B.H."/>
            <person name="Jung H.S."/>
            <person name="Jeon C.O."/>
        </authorList>
    </citation>
    <scope>NUCLEOTIDE SEQUENCE [LARGE SCALE GENOMIC DNA]</scope>
    <source>
        <strain evidence="1 2">S2-17</strain>
    </source>
</reference>
<dbReference type="AlphaFoldDB" id="A0A2S2BX66"/>
<proteinExistence type="predicted"/>
<organism evidence="1 2">
    <name type="scientific">Rhodococcus oxybenzonivorans</name>
    <dbReference type="NCBI Taxonomy" id="1990687"/>
    <lineage>
        <taxon>Bacteria</taxon>
        <taxon>Bacillati</taxon>
        <taxon>Actinomycetota</taxon>
        <taxon>Actinomycetes</taxon>
        <taxon>Mycobacteriales</taxon>
        <taxon>Nocardiaceae</taxon>
        <taxon>Rhodococcus</taxon>
    </lineage>
</organism>
<evidence type="ECO:0000313" key="2">
    <source>
        <dbReference type="Proteomes" id="UP000245711"/>
    </source>
</evidence>
<dbReference type="KEGG" id="roz:CBI38_18020"/>
<accession>A0A2S2BX66</accession>
<dbReference type="Proteomes" id="UP000245711">
    <property type="component" value="Chromosome"/>
</dbReference>
<dbReference type="OrthoDB" id="487916at2"/>
<keyword evidence="2" id="KW-1185">Reference proteome</keyword>
<evidence type="ECO:0000313" key="1">
    <source>
        <dbReference type="EMBL" id="AWK73172.1"/>
    </source>
</evidence>
<protein>
    <submittedName>
        <fullName evidence="1">Uncharacterized protein</fullName>
    </submittedName>
</protein>